<evidence type="ECO:0000256" key="8">
    <source>
        <dbReference type="ARBA" id="ARBA00023136"/>
    </source>
</evidence>
<keyword evidence="5 9" id="KW-0560">Oxidoreductase</keyword>
<feature type="binding site" evidence="9">
    <location>
        <position position="92"/>
    </location>
    <ligand>
        <name>Fe cation</name>
        <dbReference type="ChEBI" id="CHEBI:24875"/>
        <label>2</label>
    </ligand>
</feature>
<dbReference type="Pfam" id="PF03232">
    <property type="entry name" value="COQ7"/>
    <property type="match status" value="1"/>
</dbReference>
<sequence>MPRILSFTDRLIGQFDNALRTLTPGAVSAATQSPAHAVAQTELSDAERRHSVGLMRINHSGEVCAQGLYQGQALTARLPTVRAKMTLAAQEELDHLAWCDQRLQELQGRTSWLNPIFYGLSFGLGALAGAAGDRYSLGFVAATEDQVSHHLSAHLQQIEQIDSRSSAILEQMLTDERQHEAQALAAGGIEFSPPVKQFMTGVSKLMTKVTYYI</sequence>
<evidence type="ECO:0000256" key="3">
    <source>
        <dbReference type="ARBA" id="ARBA00022688"/>
    </source>
</evidence>
<comment type="catalytic activity">
    <reaction evidence="9">
        <text>a 5-methoxy-2-methyl-3-(all-trans-polyprenyl)benzene-1,4-diol + AH2 + O2 = a 3-demethylubiquinol + A + H2O</text>
        <dbReference type="Rhea" id="RHEA:50908"/>
        <dbReference type="Rhea" id="RHEA-COMP:10859"/>
        <dbReference type="Rhea" id="RHEA-COMP:10914"/>
        <dbReference type="ChEBI" id="CHEBI:13193"/>
        <dbReference type="ChEBI" id="CHEBI:15377"/>
        <dbReference type="ChEBI" id="CHEBI:15379"/>
        <dbReference type="ChEBI" id="CHEBI:17499"/>
        <dbReference type="ChEBI" id="CHEBI:84167"/>
        <dbReference type="ChEBI" id="CHEBI:84422"/>
        <dbReference type="EC" id="1.14.99.60"/>
    </reaction>
</comment>
<feature type="binding site" evidence="9">
    <location>
        <position position="95"/>
    </location>
    <ligand>
        <name>Fe cation</name>
        <dbReference type="ChEBI" id="CHEBI:24875"/>
        <label>1</label>
    </ligand>
</feature>
<evidence type="ECO:0000313" key="11">
    <source>
        <dbReference type="Proteomes" id="UP000229757"/>
    </source>
</evidence>
<dbReference type="EC" id="1.14.99.60" evidence="9"/>
<comment type="function">
    <text evidence="9">Catalyzes the hydroxylation of 2-nonaprenyl-3-methyl-6-methoxy-1,4-benzoquinol during ubiquinone biosynthesis.</text>
</comment>
<evidence type="ECO:0000256" key="7">
    <source>
        <dbReference type="ARBA" id="ARBA00023033"/>
    </source>
</evidence>
<dbReference type="AlphaFoldDB" id="A0A2K8KXX3"/>
<dbReference type="GO" id="GO:0008682">
    <property type="term" value="F:3-demethoxyubiquinol 3-hydroxylase activity"/>
    <property type="evidence" value="ECO:0007669"/>
    <property type="project" value="UniProtKB-EC"/>
</dbReference>
<dbReference type="GO" id="GO:0005886">
    <property type="term" value="C:plasma membrane"/>
    <property type="evidence" value="ECO:0007669"/>
    <property type="project" value="UniProtKB-SubCell"/>
</dbReference>
<dbReference type="InterPro" id="IPR012347">
    <property type="entry name" value="Ferritin-like"/>
</dbReference>
<evidence type="ECO:0000256" key="6">
    <source>
        <dbReference type="ARBA" id="ARBA00023004"/>
    </source>
</evidence>
<dbReference type="NCBIfam" id="NF033656">
    <property type="entry name" value="DMQ_monoox_COQ7"/>
    <property type="match status" value="1"/>
</dbReference>
<dbReference type="RefSeq" id="WP_100258050.1">
    <property type="nucleotide sequence ID" value="NZ_CP011797.1"/>
</dbReference>
<comment type="pathway">
    <text evidence="1 9">Cofactor biosynthesis; ubiquinone biosynthesis.</text>
</comment>
<feature type="binding site" evidence="9">
    <location>
        <position position="176"/>
    </location>
    <ligand>
        <name>Fe cation</name>
        <dbReference type="ChEBI" id="CHEBI:24875"/>
        <label>1</label>
    </ligand>
</feature>
<evidence type="ECO:0000313" key="10">
    <source>
        <dbReference type="EMBL" id="ATX77824.1"/>
    </source>
</evidence>
<accession>A0A2K8KXX3</accession>
<evidence type="ECO:0000256" key="1">
    <source>
        <dbReference type="ARBA" id="ARBA00004749"/>
    </source>
</evidence>
<name>A0A2K8KXX3_9GAMM</name>
<keyword evidence="6 9" id="KW-0408">Iron</keyword>
<reference evidence="10 11" key="1">
    <citation type="journal article" date="2017" name="Environ. Microbiol.">
        <title>Genomic and physiological analyses of 'Reinekea forsetii' reveal a versatile opportunistic lifestyle during spring algae blooms.</title>
        <authorList>
            <person name="Avci B."/>
            <person name="Hahnke R.L."/>
            <person name="Chafee M."/>
            <person name="Fischer T."/>
            <person name="Gruber-Vodicka H."/>
            <person name="Tegetmeyer H.E."/>
            <person name="Harder J."/>
            <person name="Fuchs B.M."/>
            <person name="Amann R.I."/>
            <person name="Teeling H."/>
        </authorList>
    </citation>
    <scope>NUCLEOTIDE SEQUENCE [LARGE SCALE GENOMIC DNA]</scope>
    <source>
        <strain evidence="10 11">Hel1_31_D35</strain>
    </source>
</reference>
<comment type="subcellular location">
    <subcellularLocation>
        <location evidence="9">Cell membrane</location>
        <topology evidence="9">Peripheral membrane protein</topology>
    </subcellularLocation>
</comment>
<proteinExistence type="inferred from homology"/>
<evidence type="ECO:0000256" key="4">
    <source>
        <dbReference type="ARBA" id="ARBA00022723"/>
    </source>
</evidence>
<keyword evidence="7 9" id="KW-0503">Monooxygenase</keyword>
<protein>
    <recommendedName>
        <fullName evidence="9">3-demethoxyubiquinol 3-hydroxylase</fullName>
        <shortName evidence="9">DMQ hydroxylase</shortName>
        <ecNumber evidence="9">1.14.99.60</ecNumber>
    </recommendedName>
    <alternativeName>
        <fullName evidence="9">2-nonaprenyl-3-methyl-6-methoxy-1,4-benzoquinol hydroxylase</fullName>
    </alternativeName>
</protein>
<dbReference type="InterPro" id="IPR047809">
    <property type="entry name" value="COQ7_proteobact"/>
</dbReference>
<dbReference type="EMBL" id="CP011797">
    <property type="protein sequence ID" value="ATX77824.1"/>
    <property type="molecule type" value="Genomic_DNA"/>
</dbReference>
<feature type="binding site" evidence="9">
    <location>
        <position position="176"/>
    </location>
    <ligand>
        <name>Fe cation</name>
        <dbReference type="ChEBI" id="CHEBI:24875"/>
        <label>2</label>
    </ligand>
</feature>
<dbReference type="PANTHER" id="PTHR11237:SF4">
    <property type="entry name" value="5-DEMETHOXYUBIQUINONE HYDROXYLASE, MITOCHONDRIAL"/>
    <property type="match status" value="1"/>
</dbReference>
<feature type="binding site" evidence="9">
    <location>
        <position position="62"/>
    </location>
    <ligand>
        <name>Fe cation</name>
        <dbReference type="ChEBI" id="CHEBI:24875"/>
        <label>1</label>
    </ligand>
</feature>
<dbReference type="InterPro" id="IPR009078">
    <property type="entry name" value="Ferritin-like_SF"/>
</dbReference>
<comment type="cofactor">
    <cofactor evidence="9">
        <name>Fe cation</name>
        <dbReference type="ChEBI" id="CHEBI:24875"/>
    </cofactor>
    <text evidence="9">Binds 2 iron ions per subunit.</text>
</comment>
<dbReference type="PANTHER" id="PTHR11237">
    <property type="entry name" value="COENZYME Q10 BIOSYNTHESIS PROTEIN 7"/>
    <property type="match status" value="1"/>
</dbReference>
<dbReference type="UniPathway" id="UPA00232"/>
<keyword evidence="11" id="KW-1185">Reference proteome</keyword>
<dbReference type="SUPFAM" id="SSF47240">
    <property type="entry name" value="Ferritin-like"/>
    <property type="match status" value="1"/>
</dbReference>
<evidence type="ECO:0000256" key="2">
    <source>
        <dbReference type="ARBA" id="ARBA00022475"/>
    </source>
</evidence>
<feature type="binding site" evidence="9">
    <location>
        <position position="144"/>
    </location>
    <ligand>
        <name>Fe cation</name>
        <dbReference type="ChEBI" id="CHEBI:24875"/>
        <label>2</label>
    </ligand>
</feature>
<dbReference type="KEGG" id="rfo:REIFOR_02701"/>
<dbReference type="InterPro" id="IPR011566">
    <property type="entry name" value="Ubq_synth_Coq7"/>
</dbReference>
<keyword evidence="2 9" id="KW-1003">Cell membrane</keyword>
<keyword evidence="4 9" id="KW-0479">Metal-binding</keyword>
<gene>
    <name evidence="9" type="primary">coq7</name>
    <name evidence="10" type="ORF">REIFOR_02701</name>
</gene>
<organism evidence="10 11">
    <name type="scientific">Reinekea forsetii</name>
    <dbReference type="NCBI Taxonomy" id="1336806"/>
    <lineage>
        <taxon>Bacteria</taxon>
        <taxon>Pseudomonadati</taxon>
        <taxon>Pseudomonadota</taxon>
        <taxon>Gammaproteobacteria</taxon>
        <taxon>Oceanospirillales</taxon>
        <taxon>Saccharospirillaceae</taxon>
        <taxon>Reinekea</taxon>
    </lineage>
</organism>
<evidence type="ECO:0000256" key="5">
    <source>
        <dbReference type="ARBA" id="ARBA00023002"/>
    </source>
</evidence>
<dbReference type="GO" id="GO:0046872">
    <property type="term" value="F:metal ion binding"/>
    <property type="evidence" value="ECO:0007669"/>
    <property type="project" value="UniProtKB-KW"/>
</dbReference>
<feature type="binding site" evidence="9">
    <location>
        <position position="92"/>
    </location>
    <ligand>
        <name>Fe cation</name>
        <dbReference type="ChEBI" id="CHEBI:24875"/>
        <label>1</label>
    </ligand>
</feature>
<comment type="similarity">
    <text evidence="9">Belongs to the COQ7 family.</text>
</comment>
<keyword evidence="8 9" id="KW-0472">Membrane</keyword>
<dbReference type="CDD" id="cd01042">
    <property type="entry name" value="DMQH"/>
    <property type="match status" value="1"/>
</dbReference>
<evidence type="ECO:0000256" key="9">
    <source>
        <dbReference type="HAMAP-Rule" id="MF_01658"/>
    </source>
</evidence>
<dbReference type="GO" id="GO:0006744">
    <property type="term" value="P:ubiquinone biosynthetic process"/>
    <property type="evidence" value="ECO:0007669"/>
    <property type="project" value="UniProtKB-UniRule"/>
</dbReference>
<dbReference type="HAMAP" id="MF_01658">
    <property type="entry name" value="COQ7"/>
    <property type="match status" value="1"/>
</dbReference>
<dbReference type="Gene3D" id="1.20.1260.10">
    <property type="match status" value="1"/>
</dbReference>
<feature type="binding site" evidence="9">
    <location>
        <position position="179"/>
    </location>
    <ligand>
        <name>Fe cation</name>
        <dbReference type="ChEBI" id="CHEBI:24875"/>
        <label>2</label>
    </ligand>
</feature>
<keyword evidence="3 9" id="KW-0831">Ubiquinone biosynthesis</keyword>
<dbReference type="OrthoDB" id="5192789at2"/>
<dbReference type="Proteomes" id="UP000229757">
    <property type="component" value="Chromosome"/>
</dbReference>